<dbReference type="SUPFAM" id="SSF57850">
    <property type="entry name" value="RING/U-box"/>
    <property type="match status" value="1"/>
</dbReference>
<dbReference type="Pfam" id="PF13639">
    <property type="entry name" value="zf-RING_2"/>
    <property type="match status" value="1"/>
</dbReference>
<comment type="pathway">
    <text evidence="2">Protein modification; protein ubiquitination.</text>
</comment>
<evidence type="ECO:0000256" key="5">
    <source>
        <dbReference type="ARBA" id="ARBA00022723"/>
    </source>
</evidence>
<keyword evidence="7" id="KW-0833">Ubl conjugation pathway</keyword>
<evidence type="ECO:0000256" key="7">
    <source>
        <dbReference type="ARBA" id="ARBA00022786"/>
    </source>
</evidence>
<dbReference type="InterPro" id="IPR001841">
    <property type="entry name" value="Znf_RING"/>
</dbReference>
<dbReference type="UniPathway" id="UPA00143"/>
<dbReference type="OrthoDB" id="9984778at2759"/>
<dbReference type="EMBL" id="PKPP01003728">
    <property type="protein sequence ID" value="PWA67973.1"/>
    <property type="molecule type" value="Genomic_DNA"/>
</dbReference>
<keyword evidence="6 9" id="KW-0863">Zinc-finger</keyword>
<reference evidence="11 12" key="1">
    <citation type="journal article" date="2018" name="Mol. Plant">
        <title>The genome of Artemisia annua provides insight into the evolution of Asteraceae family and artemisinin biosynthesis.</title>
        <authorList>
            <person name="Shen Q."/>
            <person name="Zhang L."/>
            <person name="Liao Z."/>
            <person name="Wang S."/>
            <person name="Yan T."/>
            <person name="Shi P."/>
            <person name="Liu M."/>
            <person name="Fu X."/>
            <person name="Pan Q."/>
            <person name="Wang Y."/>
            <person name="Lv Z."/>
            <person name="Lu X."/>
            <person name="Zhang F."/>
            <person name="Jiang W."/>
            <person name="Ma Y."/>
            <person name="Chen M."/>
            <person name="Hao X."/>
            <person name="Li L."/>
            <person name="Tang Y."/>
            <person name="Lv G."/>
            <person name="Zhou Y."/>
            <person name="Sun X."/>
            <person name="Brodelius P.E."/>
            <person name="Rose J.K.C."/>
            <person name="Tang K."/>
        </authorList>
    </citation>
    <scope>NUCLEOTIDE SEQUENCE [LARGE SCALE GENOMIC DNA]</scope>
    <source>
        <strain evidence="12">cv. Huhao1</strain>
        <tissue evidence="11">Leaf</tissue>
    </source>
</reference>
<feature type="domain" description="RING-type" evidence="10">
    <location>
        <begin position="88"/>
        <end position="130"/>
    </location>
</feature>
<evidence type="ECO:0000313" key="12">
    <source>
        <dbReference type="Proteomes" id="UP000245207"/>
    </source>
</evidence>
<dbReference type="GO" id="GO:0061630">
    <property type="term" value="F:ubiquitin protein ligase activity"/>
    <property type="evidence" value="ECO:0007669"/>
    <property type="project" value="UniProtKB-EC"/>
</dbReference>
<evidence type="ECO:0000313" key="11">
    <source>
        <dbReference type="EMBL" id="PWA67973.1"/>
    </source>
</evidence>
<evidence type="ECO:0000259" key="10">
    <source>
        <dbReference type="PROSITE" id="PS50089"/>
    </source>
</evidence>
<protein>
    <recommendedName>
        <fullName evidence="3">RING-type E3 ubiquitin transferase</fullName>
        <ecNumber evidence="3">2.3.2.27</ecNumber>
    </recommendedName>
</protein>
<gene>
    <name evidence="11" type="ORF">CTI12_AA313320</name>
</gene>
<dbReference type="Proteomes" id="UP000245207">
    <property type="component" value="Unassembled WGS sequence"/>
</dbReference>
<comment type="caution">
    <text evidence="11">The sequence shown here is derived from an EMBL/GenBank/DDBJ whole genome shotgun (WGS) entry which is preliminary data.</text>
</comment>
<evidence type="ECO:0000256" key="1">
    <source>
        <dbReference type="ARBA" id="ARBA00000900"/>
    </source>
</evidence>
<keyword evidence="4" id="KW-0808">Transferase</keyword>
<dbReference type="STRING" id="35608.A0A2U1N399"/>
<dbReference type="PROSITE" id="PS50089">
    <property type="entry name" value="ZF_RING_2"/>
    <property type="match status" value="1"/>
</dbReference>
<organism evidence="11 12">
    <name type="scientific">Artemisia annua</name>
    <name type="common">Sweet wormwood</name>
    <dbReference type="NCBI Taxonomy" id="35608"/>
    <lineage>
        <taxon>Eukaryota</taxon>
        <taxon>Viridiplantae</taxon>
        <taxon>Streptophyta</taxon>
        <taxon>Embryophyta</taxon>
        <taxon>Tracheophyta</taxon>
        <taxon>Spermatophyta</taxon>
        <taxon>Magnoliopsida</taxon>
        <taxon>eudicotyledons</taxon>
        <taxon>Gunneridae</taxon>
        <taxon>Pentapetalae</taxon>
        <taxon>asterids</taxon>
        <taxon>campanulids</taxon>
        <taxon>Asterales</taxon>
        <taxon>Asteraceae</taxon>
        <taxon>Asteroideae</taxon>
        <taxon>Anthemideae</taxon>
        <taxon>Artemisiinae</taxon>
        <taxon>Artemisia</taxon>
    </lineage>
</organism>
<comment type="catalytic activity">
    <reaction evidence="1">
        <text>S-ubiquitinyl-[E2 ubiquitin-conjugating enzyme]-L-cysteine + [acceptor protein]-L-lysine = [E2 ubiquitin-conjugating enzyme]-L-cysteine + N(6)-ubiquitinyl-[acceptor protein]-L-lysine.</text>
        <dbReference type="EC" id="2.3.2.27"/>
    </reaction>
</comment>
<dbReference type="AlphaFoldDB" id="A0A2U1N399"/>
<dbReference type="GO" id="GO:0016567">
    <property type="term" value="P:protein ubiquitination"/>
    <property type="evidence" value="ECO:0007669"/>
    <property type="project" value="UniProtKB-UniPathway"/>
</dbReference>
<evidence type="ECO:0000256" key="8">
    <source>
        <dbReference type="ARBA" id="ARBA00022833"/>
    </source>
</evidence>
<evidence type="ECO:0000256" key="6">
    <source>
        <dbReference type="ARBA" id="ARBA00022771"/>
    </source>
</evidence>
<evidence type="ECO:0000256" key="3">
    <source>
        <dbReference type="ARBA" id="ARBA00012483"/>
    </source>
</evidence>
<dbReference type="GO" id="GO:0008270">
    <property type="term" value="F:zinc ion binding"/>
    <property type="evidence" value="ECO:0007669"/>
    <property type="project" value="UniProtKB-KW"/>
</dbReference>
<evidence type="ECO:0000256" key="9">
    <source>
        <dbReference type="PROSITE-ProRule" id="PRU00175"/>
    </source>
</evidence>
<evidence type="ECO:0000256" key="4">
    <source>
        <dbReference type="ARBA" id="ARBA00022679"/>
    </source>
</evidence>
<evidence type="ECO:0000256" key="2">
    <source>
        <dbReference type="ARBA" id="ARBA00004906"/>
    </source>
</evidence>
<keyword evidence="5" id="KW-0479">Metal-binding</keyword>
<keyword evidence="8" id="KW-0862">Zinc</keyword>
<accession>A0A2U1N399</accession>
<dbReference type="CDD" id="cd16461">
    <property type="entry name" value="RING-H2_EL5-like"/>
    <property type="match status" value="1"/>
</dbReference>
<dbReference type="PANTHER" id="PTHR46913:SF19">
    <property type="entry name" value="RING-TYPE E3 UBIQUITIN TRANSFERASE"/>
    <property type="match status" value="1"/>
</dbReference>
<dbReference type="InterPro" id="IPR044600">
    <property type="entry name" value="ATL1/ATL16-like"/>
</dbReference>
<proteinExistence type="predicted"/>
<dbReference type="PANTHER" id="PTHR46913">
    <property type="entry name" value="RING-H2 FINGER PROTEIN ATL16"/>
    <property type="match status" value="1"/>
</dbReference>
<dbReference type="Gene3D" id="3.30.40.10">
    <property type="entry name" value="Zinc/RING finger domain, C3HC4 (zinc finger)"/>
    <property type="match status" value="1"/>
</dbReference>
<dbReference type="SMART" id="SM00184">
    <property type="entry name" value="RING"/>
    <property type="match status" value="1"/>
</dbReference>
<sequence>MAIYHRKLLQEHISNNTTTPCSDCDFDNNLQPKGTKIHKTLGTLINNQPELDHPIWYITTIGLQPAVINSIKVVKFEKVDGMIEKNTCSVCLSEFEHGESLRLLPKCNHLFHIRCIDTWLLSHKNCPLCRAAVVSQSNDENPMI</sequence>
<dbReference type="InterPro" id="IPR013083">
    <property type="entry name" value="Znf_RING/FYVE/PHD"/>
</dbReference>
<dbReference type="EC" id="2.3.2.27" evidence="3"/>
<keyword evidence="12" id="KW-1185">Reference proteome</keyword>
<name>A0A2U1N399_ARTAN</name>